<keyword evidence="4 5" id="KW-0472">Membrane</keyword>
<dbReference type="NCBIfam" id="TIGR01974">
    <property type="entry name" value="NDH_I_L"/>
    <property type="match status" value="1"/>
</dbReference>
<dbReference type="InterPro" id="IPR003945">
    <property type="entry name" value="NU5C-like"/>
</dbReference>
<feature type="transmembrane region" description="Helical" evidence="5">
    <location>
        <begin position="251"/>
        <end position="275"/>
    </location>
</feature>
<feature type="transmembrane region" description="Helical" evidence="5">
    <location>
        <begin position="456"/>
        <end position="478"/>
    </location>
</feature>
<dbReference type="NCBIfam" id="NF005141">
    <property type="entry name" value="PRK06590.1"/>
    <property type="match status" value="1"/>
</dbReference>
<feature type="transmembrane region" description="Helical" evidence="5">
    <location>
        <begin position="210"/>
        <end position="230"/>
    </location>
</feature>
<feature type="domain" description="NADH-Ubiquinone oxidoreductase (complex I) chain 5 N-terminal" evidence="7">
    <location>
        <begin position="71"/>
        <end position="121"/>
    </location>
</feature>
<evidence type="ECO:0000256" key="1">
    <source>
        <dbReference type="ARBA" id="ARBA00004141"/>
    </source>
</evidence>
<sequence length="626" mass="67888">MYEFILPNAWLIAFLPFLASALIGLFLHRWPNLSAGLSIFSIGMAFLLSIPIALAVFSEPGGAVFEFSMRWLSMPGLQVDMGLLLDPLTAVMLIVVTSIATLVQIYSLGYMEGDPGFASYFGYQSLFAASMLGLVMANNFGQMFVFWELVGICSYFLIGFWFGLDSAKNAAIKAFITNRVGDFGFLLGILFLQIIFGTLSFTALADKVPAFTNMAVLIPVAILLFFGPMGKSAQFPLHGWLPDAMEGPTPVSALIHAATMVAAGVYLVARAFFIFASVPQAMTVIAVVGGFTALFAATIAITQNDIKRILAYSTLSQLGYMMMAMGVGAMTAGMFHLMTHAFFKSLLFLGAGSVIHAMHEEQDIWKMGNLSRKMPITTWTFIIGALALSGIPPLSGFWSKDEILLAAYSSGHMGLYVLGAVVAFMTAFYMFRLIFTAFYGSNTHGQEKAHENRGVITVPLILLAVAAVLVGFVNSPLMHHVFGEFVNSPLGINPHPSIAIMASSSLIAGAGILLAWLIYQKELISHEALRNKFSGLHRLVQNKYYIDEIYTRVGEVLVYGAARAMFWFDIHVVNGIVDGIALLTGKSGDSLRYTEDGQVQSYAMYMMAGVLILVVLAAVAVESAVL</sequence>
<dbReference type="GO" id="GO:0042773">
    <property type="term" value="P:ATP synthesis coupled electron transport"/>
    <property type="evidence" value="ECO:0007669"/>
    <property type="project" value="InterPro"/>
</dbReference>
<feature type="transmembrane region" description="Helical" evidence="5">
    <location>
        <begin position="602"/>
        <end position="621"/>
    </location>
</feature>
<organism evidence="8">
    <name type="scientific">hydrocarbon metagenome</name>
    <dbReference type="NCBI Taxonomy" id="938273"/>
    <lineage>
        <taxon>unclassified sequences</taxon>
        <taxon>metagenomes</taxon>
        <taxon>ecological metagenomes</taxon>
    </lineage>
</organism>
<dbReference type="PANTHER" id="PTHR42829">
    <property type="entry name" value="NADH-UBIQUINONE OXIDOREDUCTASE CHAIN 5"/>
    <property type="match status" value="1"/>
</dbReference>
<dbReference type="InterPro" id="IPR018393">
    <property type="entry name" value="NADHpl_OxRdtase_5_subgr"/>
</dbReference>
<dbReference type="EC" id="1.6.5.3" evidence="8"/>
<feature type="transmembrane region" description="Helical" evidence="5">
    <location>
        <begin position="498"/>
        <end position="519"/>
    </location>
</feature>
<feature type="transmembrane region" description="Helical" evidence="5">
    <location>
        <begin position="120"/>
        <end position="138"/>
    </location>
</feature>
<evidence type="ECO:0000256" key="4">
    <source>
        <dbReference type="ARBA" id="ARBA00023136"/>
    </source>
</evidence>
<keyword evidence="8" id="KW-0560">Oxidoreductase</keyword>
<evidence type="ECO:0000256" key="2">
    <source>
        <dbReference type="ARBA" id="ARBA00022692"/>
    </source>
</evidence>
<keyword evidence="3 5" id="KW-1133">Transmembrane helix</keyword>
<evidence type="ECO:0000259" key="7">
    <source>
        <dbReference type="Pfam" id="PF00662"/>
    </source>
</evidence>
<proteinExistence type="predicted"/>
<feature type="transmembrane region" description="Helical" evidence="5">
    <location>
        <begin position="281"/>
        <end position="302"/>
    </location>
</feature>
<comment type="subcellular location">
    <subcellularLocation>
        <location evidence="1">Membrane</location>
        <topology evidence="1">Multi-pass membrane protein</topology>
    </subcellularLocation>
</comment>
<accession>A0A0W8E8U1</accession>
<keyword evidence="8" id="KW-0830">Ubiquinone</keyword>
<evidence type="ECO:0000259" key="6">
    <source>
        <dbReference type="Pfam" id="PF00361"/>
    </source>
</evidence>
<feature type="transmembrane region" description="Helical" evidence="5">
    <location>
        <begin position="39"/>
        <end position="57"/>
    </location>
</feature>
<feature type="transmembrane region" description="Helical" evidence="5">
    <location>
        <begin position="185"/>
        <end position="204"/>
    </location>
</feature>
<evidence type="ECO:0000256" key="3">
    <source>
        <dbReference type="ARBA" id="ARBA00022989"/>
    </source>
</evidence>
<dbReference type="Pfam" id="PF00662">
    <property type="entry name" value="Proton_antipo_N"/>
    <property type="match status" value="1"/>
</dbReference>
<feature type="transmembrane region" description="Helical" evidence="5">
    <location>
        <begin position="144"/>
        <end position="164"/>
    </location>
</feature>
<dbReference type="InterPro" id="IPR001750">
    <property type="entry name" value="ND/Mrp_TM"/>
</dbReference>
<dbReference type="PANTHER" id="PTHR42829:SF2">
    <property type="entry name" value="NADH-UBIQUINONE OXIDOREDUCTASE CHAIN 5"/>
    <property type="match status" value="1"/>
</dbReference>
<protein>
    <submittedName>
        <fullName evidence="8">Nadh-ubiquinone oxidoreductase chain l</fullName>
        <ecNumber evidence="8">1.6.5.3</ecNumber>
    </submittedName>
</protein>
<dbReference type="PRINTS" id="PR01435">
    <property type="entry name" value="NPOXDRDTASE5"/>
</dbReference>
<dbReference type="Gene3D" id="1.20.5.2700">
    <property type="match status" value="1"/>
</dbReference>
<gene>
    <name evidence="8" type="ORF">ASZ90_017682</name>
</gene>
<feature type="domain" description="NADH:quinone oxidoreductase/Mrp antiporter transmembrane" evidence="6">
    <location>
        <begin position="137"/>
        <end position="426"/>
    </location>
</feature>
<feature type="transmembrane region" description="Helical" evidence="5">
    <location>
        <begin position="88"/>
        <end position="108"/>
    </location>
</feature>
<dbReference type="GO" id="GO:0003954">
    <property type="term" value="F:NADH dehydrogenase activity"/>
    <property type="evidence" value="ECO:0007669"/>
    <property type="project" value="TreeGrafter"/>
</dbReference>
<reference evidence="8" key="1">
    <citation type="journal article" date="2015" name="Proc. Natl. Acad. Sci. U.S.A.">
        <title>Networks of energetic and metabolic interactions define dynamics in microbial communities.</title>
        <authorList>
            <person name="Embree M."/>
            <person name="Liu J.K."/>
            <person name="Al-Bassam M.M."/>
            <person name="Zengler K."/>
        </authorList>
    </citation>
    <scope>NUCLEOTIDE SEQUENCE</scope>
</reference>
<keyword evidence="2 5" id="KW-0812">Transmembrane</keyword>
<feature type="transmembrane region" description="Helical" evidence="5">
    <location>
        <begin position="376"/>
        <end position="395"/>
    </location>
</feature>
<dbReference type="GO" id="GO:0015990">
    <property type="term" value="P:electron transport coupled proton transport"/>
    <property type="evidence" value="ECO:0007669"/>
    <property type="project" value="TreeGrafter"/>
</dbReference>
<evidence type="ECO:0000313" key="8">
    <source>
        <dbReference type="EMBL" id="KUG04893.1"/>
    </source>
</evidence>
<feature type="transmembrane region" description="Helical" evidence="5">
    <location>
        <begin position="6"/>
        <end position="27"/>
    </location>
</feature>
<dbReference type="GO" id="GO:0008137">
    <property type="term" value="F:NADH dehydrogenase (ubiquinone) activity"/>
    <property type="evidence" value="ECO:0007669"/>
    <property type="project" value="InterPro"/>
</dbReference>
<dbReference type="PRINTS" id="PR01434">
    <property type="entry name" value="NADHDHGNASE5"/>
</dbReference>
<name>A0A0W8E8U1_9ZZZZ</name>
<feature type="transmembrane region" description="Helical" evidence="5">
    <location>
        <begin position="415"/>
        <end position="435"/>
    </location>
</feature>
<feature type="transmembrane region" description="Helical" evidence="5">
    <location>
        <begin position="309"/>
        <end position="329"/>
    </location>
</feature>
<dbReference type="Pfam" id="PF00361">
    <property type="entry name" value="Proton_antipo_M"/>
    <property type="match status" value="1"/>
</dbReference>
<dbReference type="InterPro" id="IPR001516">
    <property type="entry name" value="Proton_antipo_N"/>
</dbReference>
<dbReference type="AlphaFoldDB" id="A0A0W8E8U1"/>
<comment type="caution">
    <text evidence="8">The sequence shown here is derived from an EMBL/GenBank/DDBJ whole genome shotgun (WGS) entry which is preliminary data.</text>
</comment>
<dbReference type="EMBL" id="LNQE01001836">
    <property type="protein sequence ID" value="KUG04893.1"/>
    <property type="molecule type" value="Genomic_DNA"/>
</dbReference>
<dbReference type="GO" id="GO:0016020">
    <property type="term" value="C:membrane"/>
    <property type="evidence" value="ECO:0007669"/>
    <property type="project" value="UniProtKB-SubCell"/>
</dbReference>
<evidence type="ECO:0000256" key="5">
    <source>
        <dbReference type="SAM" id="Phobius"/>
    </source>
</evidence>
<feature type="transmembrane region" description="Helical" evidence="5">
    <location>
        <begin position="335"/>
        <end position="355"/>
    </location>
</feature>